<organism evidence="8 9">
    <name type="scientific">Carnegiea gigantea</name>
    <dbReference type="NCBI Taxonomy" id="171969"/>
    <lineage>
        <taxon>Eukaryota</taxon>
        <taxon>Viridiplantae</taxon>
        <taxon>Streptophyta</taxon>
        <taxon>Embryophyta</taxon>
        <taxon>Tracheophyta</taxon>
        <taxon>Spermatophyta</taxon>
        <taxon>Magnoliopsida</taxon>
        <taxon>eudicotyledons</taxon>
        <taxon>Gunneridae</taxon>
        <taxon>Pentapetalae</taxon>
        <taxon>Caryophyllales</taxon>
        <taxon>Cactineae</taxon>
        <taxon>Cactaceae</taxon>
        <taxon>Cactoideae</taxon>
        <taxon>Echinocereeae</taxon>
        <taxon>Carnegiea</taxon>
    </lineage>
</organism>
<dbReference type="InterPro" id="IPR037185">
    <property type="entry name" value="EmrE-like"/>
</dbReference>
<dbReference type="SUPFAM" id="SSF103481">
    <property type="entry name" value="Multidrug resistance efflux transporter EmrE"/>
    <property type="match status" value="2"/>
</dbReference>
<feature type="transmembrane region" description="Helical" evidence="6">
    <location>
        <begin position="264"/>
        <end position="283"/>
    </location>
</feature>
<feature type="transmembrane region" description="Helical" evidence="6">
    <location>
        <begin position="6"/>
        <end position="26"/>
    </location>
</feature>
<dbReference type="OrthoDB" id="1728340at2759"/>
<dbReference type="GO" id="GO:0016020">
    <property type="term" value="C:membrane"/>
    <property type="evidence" value="ECO:0007669"/>
    <property type="project" value="UniProtKB-SubCell"/>
</dbReference>
<dbReference type="EMBL" id="JAKOGI010000226">
    <property type="protein sequence ID" value="KAJ8439235.1"/>
    <property type="molecule type" value="Genomic_DNA"/>
</dbReference>
<sequence length="359" mass="39055">MGRRRELLPCLAMVIVQVGYAGMNITSKVAMDSGMNPFILVSYRQIFATLAVLPAAYFFERASLNQILYFVGLKNTTATISCALSNMVPAITFLLAVPFGLEAVGLKSRGGQAKIIGTIVCVGGAMLLSFYHGHVIDIPQPKIHWQFGGDHNTNNSPTKSATLSHQSFFLGPFLLIASNLAMAIWFILQAKLSEQFAAPYTSSALMCSMASIQCIVVALCSDHKISDWSLNSRIRSVASVYAGLVGSALAFCLMSWTIQRKGPLYASVFSPLLLVIVAFLSWVLNMEKLYVGTVIGSVLIVGGLYAVLWGKKKEITKDSNTVAGIISIANETDDQGQKDNQEDREDLEKQLQLVNLDLK</sequence>
<evidence type="ECO:0000256" key="2">
    <source>
        <dbReference type="ARBA" id="ARBA00007635"/>
    </source>
</evidence>
<dbReference type="Pfam" id="PF00892">
    <property type="entry name" value="EamA"/>
    <property type="match status" value="1"/>
</dbReference>
<comment type="subcellular location">
    <subcellularLocation>
        <location evidence="1 6">Membrane</location>
        <topology evidence="1 6">Multi-pass membrane protein</topology>
    </subcellularLocation>
</comment>
<keyword evidence="4 6" id="KW-1133">Transmembrane helix</keyword>
<evidence type="ECO:0000256" key="4">
    <source>
        <dbReference type="ARBA" id="ARBA00022989"/>
    </source>
</evidence>
<feature type="transmembrane region" description="Helical" evidence="6">
    <location>
        <begin position="113"/>
        <end position="131"/>
    </location>
</feature>
<dbReference type="PANTHER" id="PTHR31218">
    <property type="entry name" value="WAT1-RELATED PROTEIN"/>
    <property type="match status" value="1"/>
</dbReference>
<dbReference type="Proteomes" id="UP001153076">
    <property type="component" value="Unassembled WGS sequence"/>
</dbReference>
<dbReference type="AlphaFoldDB" id="A0A9Q1K999"/>
<feature type="transmembrane region" description="Helical" evidence="6">
    <location>
        <begin position="168"/>
        <end position="188"/>
    </location>
</feature>
<evidence type="ECO:0000256" key="3">
    <source>
        <dbReference type="ARBA" id="ARBA00022692"/>
    </source>
</evidence>
<feature type="domain" description="EamA" evidence="7">
    <location>
        <begin position="171"/>
        <end position="308"/>
    </location>
</feature>
<reference evidence="8" key="1">
    <citation type="submission" date="2022-04" db="EMBL/GenBank/DDBJ databases">
        <title>Carnegiea gigantea Genome sequencing and assembly v2.</title>
        <authorList>
            <person name="Copetti D."/>
            <person name="Sanderson M.J."/>
            <person name="Burquez A."/>
            <person name="Wojciechowski M.F."/>
        </authorList>
    </citation>
    <scope>NUCLEOTIDE SEQUENCE</scope>
    <source>
        <strain evidence="8">SGP5-SGP5p</strain>
        <tissue evidence="8">Aerial part</tissue>
    </source>
</reference>
<proteinExistence type="inferred from homology"/>
<evidence type="ECO:0000313" key="9">
    <source>
        <dbReference type="Proteomes" id="UP001153076"/>
    </source>
</evidence>
<name>A0A9Q1K999_9CARY</name>
<accession>A0A9Q1K999</accession>
<protein>
    <recommendedName>
        <fullName evidence="6">WAT1-related protein</fullName>
    </recommendedName>
</protein>
<evidence type="ECO:0000259" key="7">
    <source>
        <dbReference type="Pfam" id="PF00892"/>
    </source>
</evidence>
<feature type="transmembrane region" description="Helical" evidence="6">
    <location>
        <begin position="200"/>
        <end position="219"/>
    </location>
</feature>
<dbReference type="InterPro" id="IPR030184">
    <property type="entry name" value="WAT1-related"/>
</dbReference>
<comment type="similarity">
    <text evidence="2 6">Belongs to the drug/metabolite transporter (DMT) superfamily. Plant drug/metabolite exporter (P-DME) (TC 2.A.7.4) family.</text>
</comment>
<evidence type="ECO:0000313" key="8">
    <source>
        <dbReference type="EMBL" id="KAJ8439235.1"/>
    </source>
</evidence>
<dbReference type="GO" id="GO:0022857">
    <property type="term" value="F:transmembrane transporter activity"/>
    <property type="evidence" value="ECO:0007669"/>
    <property type="project" value="InterPro"/>
</dbReference>
<evidence type="ECO:0000256" key="5">
    <source>
        <dbReference type="ARBA" id="ARBA00023136"/>
    </source>
</evidence>
<evidence type="ECO:0000256" key="1">
    <source>
        <dbReference type="ARBA" id="ARBA00004141"/>
    </source>
</evidence>
<evidence type="ECO:0000256" key="6">
    <source>
        <dbReference type="RuleBase" id="RU363077"/>
    </source>
</evidence>
<feature type="transmembrane region" description="Helical" evidence="6">
    <location>
        <begin position="78"/>
        <end position="101"/>
    </location>
</feature>
<keyword evidence="5 6" id="KW-0472">Membrane</keyword>
<gene>
    <name evidence="8" type="ORF">Cgig2_030170</name>
</gene>
<feature type="transmembrane region" description="Helical" evidence="6">
    <location>
        <begin position="38"/>
        <end position="58"/>
    </location>
</feature>
<dbReference type="InterPro" id="IPR000620">
    <property type="entry name" value="EamA_dom"/>
</dbReference>
<comment type="caution">
    <text evidence="8">The sequence shown here is derived from an EMBL/GenBank/DDBJ whole genome shotgun (WGS) entry which is preliminary data.</text>
</comment>
<feature type="transmembrane region" description="Helical" evidence="6">
    <location>
        <begin position="239"/>
        <end position="257"/>
    </location>
</feature>
<keyword evidence="9" id="KW-1185">Reference proteome</keyword>
<feature type="transmembrane region" description="Helical" evidence="6">
    <location>
        <begin position="289"/>
        <end position="308"/>
    </location>
</feature>
<keyword evidence="3 6" id="KW-0812">Transmembrane</keyword>